<keyword evidence="2 4" id="KW-0560">Oxidoreductase</keyword>
<dbReference type="RefSeq" id="WP_106010199.1">
    <property type="nucleotide sequence ID" value="NZ_PVXP01000044.1"/>
</dbReference>
<dbReference type="InterPro" id="IPR029479">
    <property type="entry name" value="Nitroreductase"/>
</dbReference>
<comment type="caution">
    <text evidence="4">The sequence shown here is derived from an EMBL/GenBank/DDBJ whole genome shotgun (WGS) entry which is preliminary data.</text>
</comment>
<dbReference type="OrthoDB" id="9812105at2"/>
<dbReference type="EC" id="1.5.1.38" evidence="4"/>
<organism evidence="4 5">
    <name type="scientific">Clostridium luticellarii</name>
    <dbReference type="NCBI Taxonomy" id="1691940"/>
    <lineage>
        <taxon>Bacteria</taxon>
        <taxon>Bacillati</taxon>
        <taxon>Bacillota</taxon>
        <taxon>Clostridia</taxon>
        <taxon>Eubacteriales</taxon>
        <taxon>Clostridiaceae</taxon>
        <taxon>Clostridium</taxon>
    </lineage>
</organism>
<sequence>MNAILERRSIRKYTDKIISKKTIKKILKAAMSAPSAGNEQPWQFIVLNDKNILDGITKVHPYSQMLKQASHAIVICGDMKFKKFDEDFWIQDCSAAAENILVMAQALGIGAVWLGVYPMKERVEGIAKLLNLPEHIVPFCVISLGYPGEEKSVTDRYNEERVHWSKW</sequence>
<reference evidence="4 5" key="1">
    <citation type="submission" date="2018-03" db="EMBL/GenBank/DDBJ databases">
        <title>Genome sequence of Clostridium luticellarii DSM 29923.</title>
        <authorList>
            <person name="Poehlein A."/>
            <person name="Daniel R."/>
        </authorList>
    </citation>
    <scope>NUCLEOTIDE SEQUENCE [LARGE SCALE GENOMIC DNA]</scope>
    <source>
        <strain evidence="4 5">DSM 29923</strain>
    </source>
</reference>
<dbReference type="PANTHER" id="PTHR43673:SF10">
    <property type="entry name" value="NADH DEHYDROGENASE_NAD(P)H NITROREDUCTASE XCC3605-RELATED"/>
    <property type="match status" value="1"/>
</dbReference>
<dbReference type="AlphaFoldDB" id="A0A2T0BIK2"/>
<dbReference type="SUPFAM" id="SSF55469">
    <property type="entry name" value="FMN-dependent nitroreductase-like"/>
    <property type="match status" value="1"/>
</dbReference>
<dbReference type="Pfam" id="PF00881">
    <property type="entry name" value="Nitroreductase"/>
    <property type="match status" value="1"/>
</dbReference>
<dbReference type="Proteomes" id="UP000237798">
    <property type="component" value="Unassembled WGS sequence"/>
</dbReference>
<dbReference type="Gene3D" id="3.40.109.10">
    <property type="entry name" value="NADH Oxidase"/>
    <property type="match status" value="1"/>
</dbReference>
<name>A0A2T0BIK2_9CLOT</name>
<accession>A0A2T0BIK2</accession>
<protein>
    <submittedName>
        <fullName evidence="4">FMN reductase</fullName>
        <ecNumber evidence="4">1.5.1.38</ecNumber>
    </submittedName>
</protein>
<dbReference type="EMBL" id="PVXP01000044">
    <property type="protein sequence ID" value="PRR83677.1"/>
    <property type="molecule type" value="Genomic_DNA"/>
</dbReference>
<evidence type="ECO:0000313" key="5">
    <source>
        <dbReference type="Proteomes" id="UP000237798"/>
    </source>
</evidence>
<feature type="domain" description="Nitroreductase" evidence="3">
    <location>
        <begin position="4"/>
        <end position="146"/>
    </location>
</feature>
<evidence type="ECO:0000256" key="2">
    <source>
        <dbReference type="ARBA" id="ARBA00023002"/>
    </source>
</evidence>
<proteinExistence type="inferred from homology"/>
<dbReference type="CDD" id="cd02150">
    <property type="entry name" value="nitroreductase"/>
    <property type="match status" value="1"/>
</dbReference>
<dbReference type="InterPro" id="IPR000415">
    <property type="entry name" value="Nitroreductase-like"/>
</dbReference>
<evidence type="ECO:0000256" key="1">
    <source>
        <dbReference type="ARBA" id="ARBA00007118"/>
    </source>
</evidence>
<dbReference type="PANTHER" id="PTHR43673">
    <property type="entry name" value="NAD(P)H NITROREDUCTASE YDGI-RELATED"/>
    <property type="match status" value="1"/>
</dbReference>
<comment type="similarity">
    <text evidence="1">Belongs to the nitroreductase family.</text>
</comment>
<gene>
    <name evidence="4" type="primary">nfrA1</name>
    <name evidence="4" type="ORF">CLLU_26030</name>
</gene>
<dbReference type="GO" id="GO:0052873">
    <property type="term" value="F:FMN reductase (NADPH) activity"/>
    <property type="evidence" value="ECO:0007669"/>
    <property type="project" value="UniProtKB-EC"/>
</dbReference>
<evidence type="ECO:0000259" key="3">
    <source>
        <dbReference type="Pfam" id="PF00881"/>
    </source>
</evidence>
<keyword evidence="5" id="KW-1185">Reference proteome</keyword>
<evidence type="ECO:0000313" key="4">
    <source>
        <dbReference type="EMBL" id="PRR83677.1"/>
    </source>
</evidence>